<evidence type="ECO:0000259" key="4">
    <source>
        <dbReference type="PROSITE" id="PS50949"/>
    </source>
</evidence>
<dbReference type="Gene3D" id="1.10.10.10">
    <property type="entry name" value="Winged helix-like DNA-binding domain superfamily/Winged helix DNA-binding domain"/>
    <property type="match status" value="1"/>
</dbReference>
<dbReference type="GO" id="GO:0045892">
    <property type="term" value="P:negative regulation of DNA-templated transcription"/>
    <property type="evidence" value="ECO:0007669"/>
    <property type="project" value="TreeGrafter"/>
</dbReference>
<gene>
    <name evidence="5" type="ordered locus">Corgl_1692</name>
</gene>
<dbReference type="SUPFAM" id="SSF64288">
    <property type="entry name" value="Chorismate lyase-like"/>
    <property type="match status" value="1"/>
</dbReference>
<accession>F2NB39</accession>
<evidence type="ECO:0000256" key="3">
    <source>
        <dbReference type="ARBA" id="ARBA00023163"/>
    </source>
</evidence>
<dbReference type="InterPro" id="IPR036390">
    <property type="entry name" value="WH_DNA-bd_sf"/>
</dbReference>
<dbReference type="InterPro" id="IPR000524">
    <property type="entry name" value="Tscrpt_reg_HTH_GntR"/>
</dbReference>
<dbReference type="Pfam" id="PF00392">
    <property type="entry name" value="GntR"/>
    <property type="match status" value="1"/>
</dbReference>
<keyword evidence="6" id="KW-1185">Reference proteome</keyword>
<dbReference type="GO" id="GO:0003677">
    <property type="term" value="F:DNA binding"/>
    <property type="evidence" value="ECO:0007669"/>
    <property type="project" value="UniProtKB-KW"/>
</dbReference>
<evidence type="ECO:0000256" key="2">
    <source>
        <dbReference type="ARBA" id="ARBA00023125"/>
    </source>
</evidence>
<dbReference type="SUPFAM" id="SSF46785">
    <property type="entry name" value="Winged helix' DNA-binding domain"/>
    <property type="match status" value="1"/>
</dbReference>
<dbReference type="EMBL" id="CP002628">
    <property type="protein sequence ID" value="AEB07790.1"/>
    <property type="molecule type" value="Genomic_DNA"/>
</dbReference>
<keyword evidence="2" id="KW-0238">DNA-binding</keyword>
<evidence type="ECO:0000313" key="6">
    <source>
        <dbReference type="Proteomes" id="UP000006851"/>
    </source>
</evidence>
<dbReference type="SMART" id="SM00866">
    <property type="entry name" value="UTRA"/>
    <property type="match status" value="1"/>
</dbReference>
<keyword evidence="1" id="KW-0805">Transcription regulation</keyword>
<dbReference type="FunFam" id="1.10.10.10:FF:000079">
    <property type="entry name" value="GntR family transcriptional regulator"/>
    <property type="match status" value="1"/>
</dbReference>
<dbReference type="HOGENOM" id="CLU_063236_5_0_11"/>
<dbReference type="PRINTS" id="PR00035">
    <property type="entry name" value="HTHGNTR"/>
</dbReference>
<dbReference type="PANTHER" id="PTHR44846:SF1">
    <property type="entry name" value="MANNOSYL-D-GLYCERATE TRANSPORT_METABOLISM SYSTEM REPRESSOR MNGR-RELATED"/>
    <property type="match status" value="1"/>
</dbReference>
<dbReference type="InterPro" id="IPR036388">
    <property type="entry name" value="WH-like_DNA-bd_sf"/>
</dbReference>
<dbReference type="OrthoDB" id="3174122at2"/>
<sequence>MTPKYKLIADTLRKRITSGDYKIGDRLPREAALVKAYNASRITIRRALDELRAEGLIYKIQGAGTFIKDNEPRAERQAIALDLIDLSTVEIEVVDFSVVRPSPKVKSILGINDFDFVHDIKRLLRREKLPVAFSHIWMPITLVQGMRMDAIRGSLYDFLRGDLKLTPNSATRRFTVAAATPDLRTMLNVEQRSQLLKVSQRSYLYDERMFEYSETFIATDRYPLVQYLN</sequence>
<dbReference type="Gene3D" id="3.40.1410.10">
    <property type="entry name" value="Chorismate lyase-like"/>
    <property type="match status" value="1"/>
</dbReference>
<keyword evidence="3" id="KW-0804">Transcription</keyword>
<dbReference type="Pfam" id="PF07702">
    <property type="entry name" value="UTRA"/>
    <property type="match status" value="1"/>
</dbReference>
<evidence type="ECO:0000256" key="1">
    <source>
        <dbReference type="ARBA" id="ARBA00023015"/>
    </source>
</evidence>
<dbReference type="InterPro" id="IPR050679">
    <property type="entry name" value="Bact_HTH_transcr_reg"/>
</dbReference>
<organism evidence="5 6">
    <name type="scientific">Coriobacterium glomerans (strain ATCC 49209 / DSM 20642 / JCM 10262 / PW2)</name>
    <dbReference type="NCBI Taxonomy" id="700015"/>
    <lineage>
        <taxon>Bacteria</taxon>
        <taxon>Bacillati</taxon>
        <taxon>Actinomycetota</taxon>
        <taxon>Coriobacteriia</taxon>
        <taxon>Coriobacteriales</taxon>
        <taxon>Coriobacteriaceae</taxon>
        <taxon>Coriobacterium</taxon>
    </lineage>
</organism>
<dbReference type="Proteomes" id="UP000006851">
    <property type="component" value="Chromosome"/>
</dbReference>
<dbReference type="PANTHER" id="PTHR44846">
    <property type="entry name" value="MANNOSYL-D-GLYCERATE TRANSPORT/METABOLISM SYSTEM REPRESSOR MNGR-RELATED"/>
    <property type="match status" value="1"/>
</dbReference>
<dbReference type="AlphaFoldDB" id="F2NB39"/>
<protein>
    <submittedName>
        <fullName evidence="5">Transcriptional regulator, GntR family</fullName>
    </submittedName>
</protein>
<name>F2NB39_CORGP</name>
<dbReference type="PROSITE" id="PS50949">
    <property type="entry name" value="HTH_GNTR"/>
    <property type="match status" value="1"/>
</dbReference>
<proteinExistence type="predicted"/>
<dbReference type="GO" id="GO:0003700">
    <property type="term" value="F:DNA-binding transcription factor activity"/>
    <property type="evidence" value="ECO:0007669"/>
    <property type="project" value="InterPro"/>
</dbReference>
<dbReference type="InterPro" id="IPR028978">
    <property type="entry name" value="Chorismate_lyase_/UTRA_dom_sf"/>
</dbReference>
<dbReference type="STRING" id="700015.Corgl_1692"/>
<dbReference type="KEGG" id="cgo:Corgl_1692"/>
<dbReference type="RefSeq" id="WP_013709532.1">
    <property type="nucleotide sequence ID" value="NC_015389.1"/>
</dbReference>
<dbReference type="CDD" id="cd07377">
    <property type="entry name" value="WHTH_GntR"/>
    <property type="match status" value="1"/>
</dbReference>
<dbReference type="SMART" id="SM00345">
    <property type="entry name" value="HTH_GNTR"/>
    <property type="match status" value="1"/>
</dbReference>
<dbReference type="eggNOG" id="COG2188">
    <property type="taxonomic scope" value="Bacteria"/>
</dbReference>
<evidence type="ECO:0000313" key="5">
    <source>
        <dbReference type="EMBL" id="AEB07790.1"/>
    </source>
</evidence>
<reference evidence="6" key="1">
    <citation type="journal article" date="2013" name="Stand. Genomic Sci.">
        <title>Complete genome sequence of Coriobacterium glomerans type strain (PW2(T)) from the midgut of Pyrrhocoris apterus L. (red soldier bug).</title>
        <authorList>
            <person name="Stackebrandt E."/>
            <person name="Zeytun A."/>
            <person name="Lapidus A."/>
            <person name="Nolan M."/>
            <person name="Lucas S."/>
            <person name="Hammon N."/>
            <person name="Deshpande S."/>
            <person name="Cheng J.F."/>
            <person name="Tapia R."/>
            <person name="Goodwin L.A."/>
            <person name="Pitluck S."/>
            <person name="Liolios K."/>
            <person name="Pagani I."/>
            <person name="Ivanova N."/>
            <person name="Mavromatis K."/>
            <person name="Mikhailova N."/>
            <person name="Huntemann M."/>
            <person name="Pati A."/>
            <person name="Chen A."/>
            <person name="Palaniappan K."/>
            <person name="Chang Y.J."/>
            <person name="Land M."/>
            <person name="Hauser L."/>
            <person name="Rohde M."/>
            <person name="Pukall R."/>
            <person name="Goker M."/>
            <person name="Detter J.C."/>
            <person name="Woyke T."/>
            <person name="Bristow J."/>
            <person name="Eisen J.A."/>
            <person name="Markowitz V."/>
            <person name="Hugenholtz P."/>
            <person name="Kyrpides N.C."/>
            <person name="Klenk H.P."/>
        </authorList>
    </citation>
    <scope>NUCLEOTIDE SEQUENCE</scope>
    <source>
        <strain evidence="6">ATCC 49209 / DSM 20642 / JCM 10262 / PW2</strain>
    </source>
</reference>
<dbReference type="InterPro" id="IPR011663">
    <property type="entry name" value="UTRA"/>
</dbReference>
<feature type="domain" description="HTH gntR-type" evidence="4">
    <location>
        <begin position="2"/>
        <end position="70"/>
    </location>
</feature>